<dbReference type="Pfam" id="PF13843">
    <property type="entry name" value="DDE_Tnp_1_7"/>
    <property type="match status" value="1"/>
</dbReference>
<dbReference type="Pfam" id="PF13328">
    <property type="entry name" value="HD_4"/>
    <property type="match status" value="1"/>
</dbReference>
<keyword evidence="4" id="KW-0464">Manganese</keyword>
<evidence type="ECO:0000313" key="13">
    <source>
        <dbReference type="EMBL" id="KAK2154930.1"/>
    </source>
</evidence>
<sequence length="278" mass="32124">MYWLLDPLLRVPAVADVMGKSRYQKINQYFHTNDYSEALPKTDPTYDPLFRVRPLLDFIKAKSHMHYNLGCEISIDEAMIRMPHDLICSISLLGQKKMDIQEFVKCVEFAARKHKNQRRKDTEQTPYINHPIGVAYILSEEGAITDQKVLQVALLHDTVEDTDATIEEIAMLFGQDVAGLVQEVTDDKSLPKLERKRVQIEVAATTSPRAKLVKLADKLYNLRDLMRCTPLGWSEERVQDYFEWAAKVIRGLRGTNKRLEEELDMILKKRGVYELSIQ</sequence>
<dbReference type="Gene3D" id="1.10.3210.10">
    <property type="entry name" value="Hypothetical protein af1432"/>
    <property type="match status" value="1"/>
</dbReference>
<dbReference type="SMART" id="SM00471">
    <property type="entry name" value="HDc"/>
    <property type="match status" value="1"/>
</dbReference>
<accession>A0AAD9N331</accession>
<comment type="function">
    <text evidence="6">ppGpp hydrolyzing enzyme involved in starvation response.</text>
</comment>
<reference evidence="13" key="1">
    <citation type="journal article" date="2023" name="Mol. Biol. Evol.">
        <title>Third-Generation Sequencing Reveals the Adaptive Role of the Epigenome in Three Deep-Sea Polychaetes.</title>
        <authorList>
            <person name="Perez M."/>
            <person name="Aroh O."/>
            <person name="Sun Y."/>
            <person name="Lan Y."/>
            <person name="Juniper S.K."/>
            <person name="Young C.R."/>
            <person name="Angers B."/>
            <person name="Qian P.Y."/>
        </authorList>
    </citation>
    <scope>NUCLEOTIDE SEQUENCE</scope>
    <source>
        <strain evidence="13">P08H-3</strain>
    </source>
</reference>
<evidence type="ECO:0000256" key="8">
    <source>
        <dbReference type="ARBA" id="ARBA00040793"/>
    </source>
</evidence>
<comment type="caution">
    <text evidence="13">The sequence shown here is derived from an EMBL/GenBank/DDBJ whole genome shotgun (WGS) entry which is preliminary data.</text>
</comment>
<evidence type="ECO:0000259" key="12">
    <source>
        <dbReference type="SMART" id="SM00471"/>
    </source>
</evidence>
<comment type="similarity">
    <text evidence="7">Belongs to the MESH1 family.</text>
</comment>
<dbReference type="InterPro" id="IPR003607">
    <property type="entry name" value="HD/PDEase_dom"/>
</dbReference>
<dbReference type="GO" id="GO:0008893">
    <property type="term" value="F:guanosine-3',5'-bis(diphosphate) 3'-diphosphatase activity"/>
    <property type="evidence" value="ECO:0007669"/>
    <property type="project" value="UniProtKB-EC"/>
</dbReference>
<dbReference type="Proteomes" id="UP001208570">
    <property type="component" value="Unassembled WGS sequence"/>
</dbReference>
<evidence type="ECO:0000256" key="4">
    <source>
        <dbReference type="ARBA" id="ARBA00023211"/>
    </source>
</evidence>
<keyword evidence="14" id="KW-1185">Reference proteome</keyword>
<keyword evidence="2" id="KW-0479">Metal-binding</keyword>
<dbReference type="GO" id="GO:0046872">
    <property type="term" value="F:metal ion binding"/>
    <property type="evidence" value="ECO:0007669"/>
    <property type="project" value="UniProtKB-KW"/>
</dbReference>
<feature type="domain" description="HD/PDEase" evidence="12">
    <location>
        <begin position="123"/>
        <end position="231"/>
    </location>
</feature>
<comment type="cofactor">
    <cofactor evidence="1">
        <name>Mn(2+)</name>
        <dbReference type="ChEBI" id="CHEBI:29035"/>
    </cofactor>
</comment>
<protein>
    <recommendedName>
        <fullName evidence="8">Guanosine-3',5'-bis(diphosphate) 3'-pyrophosphohydrolase MESH1</fullName>
        <ecNumber evidence="5">3.1.7.2</ecNumber>
    </recommendedName>
    <alternativeName>
        <fullName evidence="9">Metazoan SpoT homolog 1</fullName>
    </alternativeName>
    <alternativeName>
        <fullName evidence="10">Penta-phosphate guanosine-3'-pyrophosphohydrolase</fullName>
    </alternativeName>
</protein>
<evidence type="ECO:0000256" key="7">
    <source>
        <dbReference type="ARBA" id="ARBA00038354"/>
    </source>
</evidence>
<dbReference type="InterPro" id="IPR052194">
    <property type="entry name" value="MESH1"/>
</dbReference>
<evidence type="ECO:0000313" key="14">
    <source>
        <dbReference type="Proteomes" id="UP001208570"/>
    </source>
</evidence>
<dbReference type="CDD" id="cd00077">
    <property type="entry name" value="HDc"/>
    <property type="match status" value="1"/>
</dbReference>
<gene>
    <name evidence="13" type="ORF">LSH36_253g02053</name>
</gene>
<evidence type="ECO:0000256" key="3">
    <source>
        <dbReference type="ARBA" id="ARBA00022801"/>
    </source>
</evidence>
<proteinExistence type="inferred from homology"/>
<dbReference type="SUPFAM" id="SSF109604">
    <property type="entry name" value="HD-domain/PDEase-like"/>
    <property type="match status" value="1"/>
</dbReference>
<dbReference type="PANTHER" id="PTHR46246:SF1">
    <property type="entry name" value="GUANOSINE-3',5'-BIS(DIPHOSPHATE) 3'-PYROPHOSPHOHYDROLASE MESH1"/>
    <property type="match status" value="1"/>
</dbReference>
<comment type="catalytic activity">
    <reaction evidence="11">
        <text>guanosine 3',5'-bis(diphosphate) + H2O = GDP + diphosphate + H(+)</text>
        <dbReference type="Rhea" id="RHEA:14253"/>
        <dbReference type="ChEBI" id="CHEBI:15377"/>
        <dbReference type="ChEBI" id="CHEBI:15378"/>
        <dbReference type="ChEBI" id="CHEBI:33019"/>
        <dbReference type="ChEBI" id="CHEBI:58189"/>
        <dbReference type="ChEBI" id="CHEBI:77828"/>
        <dbReference type="EC" id="3.1.7.2"/>
    </reaction>
</comment>
<dbReference type="EMBL" id="JAODUP010000253">
    <property type="protein sequence ID" value="KAK2154930.1"/>
    <property type="molecule type" value="Genomic_DNA"/>
</dbReference>
<dbReference type="PANTHER" id="PTHR46246">
    <property type="entry name" value="GUANOSINE-3',5'-BIS(DIPHOSPHATE) 3'-PYROPHOSPHOHYDROLASE MESH1"/>
    <property type="match status" value="1"/>
</dbReference>
<dbReference type="AlphaFoldDB" id="A0AAD9N331"/>
<evidence type="ECO:0000256" key="5">
    <source>
        <dbReference type="ARBA" id="ARBA00024387"/>
    </source>
</evidence>
<evidence type="ECO:0000256" key="1">
    <source>
        <dbReference type="ARBA" id="ARBA00001936"/>
    </source>
</evidence>
<evidence type="ECO:0000256" key="6">
    <source>
        <dbReference type="ARBA" id="ARBA00037781"/>
    </source>
</evidence>
<evidence type="ECO:0000256" key="2">
    <source>
        <dbReference type="ARBA" id="ARBA00022723"/>
    </source>
</evidence>
<evidence type="ECO:0000256" key="11">
    <source>
        <dbReference type="ARBA" id="ARBA00047968"/>
    </source>
</evidence>
<evidence type="ECO:0000256" key="10">
    <source>
        <dbReference type="ARBA" id="ARBA00041770"/>
    </source>
</evidence>
<name>A0AAD9N331_9ANNE</name>
<keyword evidence="3" id="KW-0378">Hydrolase</keyword>
<dbReference type="EC" id="3.1.7.2" evidence="5"/>
<dbReference type="InterPro" id="IPR029526">
    <property type="entry name" value="PGBD"/>
</dbReference>
<organism evidence="13 14">
    <name type="scientific">Paralvinella palmiformis</name>
    <dbReference type="NCBI Taxonomy" id="53620"/>
    <lineage>
        <taxon>Eukaryota</taxon>
        <taxon>Metazoa</taxon>
        <taxon>Spiralia</taxon>
        <taxon>Lophotrochozoa</taxon>
        <taxon>Annelida</taxon>
        <taxon>Polychaeta</taxon>
        <taxon>Sedentaria</taxon>
        <taxon>Canalipalpata</taxon>
        <taxon>Terebellida</taxon>
        <taxon>Terebelliformia</taxon>
        <taxon>Alvinellidae</taxon>
        <taxon>Paralvinella</taxon>
    </lineage>
</organism>
<evidence type="ECO:0000256" key="9">
    <source>
        <dbReference type="ARBA" id="ARBA00041464"/>
    </source>
</evidence>
<dbReference type="FunFam" id="1.10.3210.10:FF:000012">
    <property type="entry name" value="HD domain containing 3"/>
    <property type="match status" value="1"/>
</dbReference>